<reference evidence="3" key="1">
    <citation type="journal article" date="2020" name="Phytopathology">
        <title>Genome sequence of the chestnut blight fungus Cryphonectria parasitica EP155: A fundamental resource for an archetypical invasive plant pathogen.</title>
        <authorList>
            <person name="Crouch J.A."/>
            <person name="Dawe A."/>
            <person name="Aerts A."/>
            <person name="Barry K."/>
            <person name="Churchill A.C.L."/>
            <person name="Grimwood J."/>
            <person name="Hillman B."/>
            <person name="Milgroom M.G."/>
            <person name="Pangilinan J."/>
            <person name="Smith M."/>
            <person name="Salamov A."/>
            <person name="Schmutz J."/>
            <person name="Yadav J."/>
            <person name="Grigoriev I.V."/>
            <person name="Nuss D."/>
        </authorList>
    </citation>
    <scope>NUCLEOTIDE SEQUENCE</scope>
    <source>
        <strain evidence="3">EP155</strain>
    </source>
</reference>
<dbReference type="Proteomes" id="UP000803844">
    <property type="component" value="Unassembled WGS sequence"/>
</dbReference>
<dbReference type="EMBL" id="MU032349">
    <property type="protein sequence ID" value="KAF3764027.1"/>
    <property type="molecule type" value="Genomic_DNA"/>
</dbReference>
<evidence type="ECO:0000259" key="2">
    <source>
        <dbReference type="Pfam" id="PF00656"/>
    </source>
</evidence>
<dbReference type="AlphaFoldDB" id="A0A9P5CN77"/>
<dbReference type="GeneID" id="63834535"/>
<gene>
    <name evidence="3" type="ORF">M406DRAFT_260952</name>
</gene>
<dbReference type="GO" id="GO:0005737">
    <property type="term" value="C:cytoplasm"/>
    <property type="evidence" value="ECO:0007669"/>
    <property type="project" value="TreeGrafter"/>
</dbReference>
<dbReference type="Gene3D" id="3.40.50.1460">
    <property type="match status" value="1"/>
</dbReference>
<dbReference type="PANTHER" id="PTHR48104:SF30">
    <property type="entry name" value="METACASPASE-1"/>
    <property type="match status" value="1"/>
</dbReference>
<dbReference type="GO" id="GO:0004197">
    <property type="term" value="F:cysteine-type endopeptidase activity"/>
    <property type="evidence" value="ECO:0007669"/>
    <property type="project" value="InterPro"/>
</dbReference>
<comment type="caution">
    <text evidence="3">The sequence shown here is derived from an EMBL/GenBank/DDBJ whole genome shotgun (WGS) entry which is preliminary data.</text>
</comment>
<dbReference type="PANTHER" id="PTHR48104">
    <property type="entry name" value="METACASPASE-4"/>
    <property type="match status" value="1"/>
</dbReference>
<keyword evidence="4" id="KW-1185">Reference proteome</keyword>
<dbReference type="Pfam" id="PF00656">
    <property type="entry name" value="Peptidase_C14"/>
    <property type="match status" value="1"/>
</dbReference>
<proteinExistence type="inferred from homology"/>
<dbReference type="RefSeq" id="XP_040774988.1">
    <property type="nucleotide sequence ID" value="XM_040917406.1"/>
</dbReference>
<evidence type="ECO:0000313" key="4">
    <source>
        <dbReference type="Proteomes" id="UP000803844"/>
    </source>
</evidence>
<protein>
    <recommendedName>
        <fullName evidence="2">Peptidase C14 caspase domain-containing protein</fullName>
    </recommendedName>
</protein>
<feature type="domain" description="Peptidase C14 caspase" evidence="2">
    <location>
        <begin position="12"/>
        <end position="280"/>
    </location>
</feature>
<accession>A0A9P5CN77</accession>
<comment type="similarity">
    <text evidence="1">Belongs to the peptidase C14B family.</text>
</comment>
<name>A0A9P5CN77_CRYP1</name>
<dbReference type="InterPro" id="IPR050452">
    <property type="entry name" value="Metacaspase"/>
</dbReference>
<dbReference type="GO" id="GO:0006508">
    <property type="term" value="P:proteolysis"/>
    <property type="evidence" value="ECO:0007669"/>
    <property type="project" value="InterPro"/>
</dbReference>
<organism evidence="3 4">
    <name type="scientific">Cryphonectria parasitica (strain ATCC 38755 / EP155)</name>
    <dbReference type="NCBI Taxonomy" id="660469"/>
    <lineage>
        <taxon>Eukaryota</taxon>
        <taxon>Fungi</taxon>
        <taxon>Dikarya</taxon>
        <taxon>Ascomycota</taxon>
        <taxon>Pezizomycotina</taxon>
        <taxon>Sordariomycetes</taxon>
        <taxon>Sordariomycetidae</taxon>
        <taxon>Diaporthales</taxon>
        <taxon>Cryphonectriaceae</taxon>
        <taxon>Cryphonectria-Endothia species complex</taxon>
        <taxon>Cryphonectria</taxon>
    </lineage>
</organism>
<sequence length="545" mass="60412">MENVSSSIAGHHALLIGINAYSGQPLRGCVGDVKDMRDHLQELSFPVSIRMLTATPPSPPDSQSLIEDRRVWPTYLNVKKCMQDIESIAVPGDFVLIYYSGHGVRLWPSTQVGHMYTGDMALVVLDGDSGDQARYLRGLELSCWLKKMVDRGLLVTVILDCCFSGAISRADDTPDTTIRELPYDVFVDETYPIDPDAAALADTLTGAYSREASMLPNWIINPRGYTLLAACGPHEFAREALVSSGLYRGALSYWLLYSLRRPGASDRSQQDTYHHICSQFRMNNSPQSPILYGNKAFRFFNSPVSSADLTAPVQLLYDARSQLILENGRAHGVCEGDLYRASPLHKGKPQLASEPTQSGATVRVAKVGELTSALEVVDPVRSQTHVRTGWIATPLKRLGLQRYIVLLSYGPKHSEEWKQALAQRPSLNVLCQDPGDISFAFRVIVNEGRFYEVRDGTGAELTSTRRIIKMQLSPDVREKRGQELDILKVFITSRQTSFASIESTPLNATTKADSSTGVSVTDAGENRLDRLDWLAMNFHIRVCPK</sequence>
<evidence type="ECO:0000313" key="3">
    <source>
        <dbReference type="EMBL" id="KAF3764027.1"/>
    </source>
</evidence>
<evidence type="ECO:0000256" key="1">
    <source>
        <dbReference type="ARBA" id="ARBA00009005"/>
    </source>
</evidence>
<dbReference type="OrthoDB" id="3223806at2759"/>
<dbReference type="InterPro" id="IPR011600">
    <property type="entry name" value="Pept_C14_caspase"/>
</dbReference>